<evidence type="ECO:0000313" key="5">
    <source>
        <dbReference type="Proteomes" id="UP000272117"/>
    </source>
</evidence>
<keyword evidence="3" id="KW-1133">Transmembrane helix</keyword>
<dbReference type="PROSITE" id="PS50005">
    <property type="entry name" value="TPR"/>
    <property type="match status" value="1"/>
</dbReference>
<dbReference type="InterPro" id="IPR011990">
    <property type="entry name" value="TPR-like_helical_dom_sf"/>
</dbReference>
<dbReference type="SMART" id="SM00028">
    <property type="entry name" value="TPR"/>
    <property type="match status" value="3"/>
</dbReference>
<dbReference type="PANTHER" id="PTHR10098:SF108">
    <property type="entry name" value="TETRATRICOPEPTIDE REPEAT PROTEIN 28"/>
    <property type="match status" value="1"/>
</dbReference>
<evidence type="ECO:0000256" key="3">
    <source>
        <dbReference type="SAM" id="Phobius"/>
    </source>
</evidence>
<comment type="caution">
    <text evidence="4">The sequence shown here is derived from an EMBL/GenBank/DDBJ whole genome shotgun (WGS) entry which is preliminary data.</text>
</comment>
<dbReference type="Gene3D" id="1.25.40.10">
    <property type="entry name" value="Tetratricopeptide repeat domain"/>
    <property type="match status" value="2"/>
</dbReference>
<evidence type="ECO:0000256" key="1">
    <source>
        <dbReference type="PROSITE-ProRule" id="PRU00339"/>
    </source>
</evidence>
<accession>A0A3M9MY88</accession>
<dbReference type="Pfam" id="PF13424">
    <property type="entry name" value="TPR_12"/>
    <property type="match status" value="1"/>
</dbReference>
<dbReference type="OrthoDB" id="1523128at2"/>
<feature type="transmembrane region" description="Helical" evidence="3">
    <location>
        <begin position="264"/>
        <end position="285"/>
    </location>
</feature>
<reference evidence="4 5" key="1">
    <citation type="submission" date="2018-11" db="EMBL/GenBank/DDBJ databases">
        <title>Rufibacter latericius sp. nov., isolated from water in Baiyang Lake.</title>
        <authorList>
            <person name="Yang Y."/>
        </authorList>
    </citation>
    <scope>NUCLEOTIDE SEQUENCE [LARGE SCALE GENOMIC DNA]</scope>
    <source>
        <strain evidence="4 5">R-22-1c-1</strain>
    </source>
</reference>
<dbReference type="AlphaFoldDB" id="A0A3M9MY88"/>
<name>A0A3M9MY88_9BACT</name>
<keyword evidence="3" id="KW-0812">Transmembrane</keyword>
<gene>
    <name evidence="4" type="ORF">EFB08_04365</name>
</gene>
<dbReference type="SUPFAM" id="SSF46894">
    <property type="entry name" value="C-terminal effector domain of the bipartite response regulators"/>
    <property type="match status" value="1"/>
</dbReference>
<keyword evidence="2" id="KW-0175">Coiled coil</keyword>
<dbReference type="InterPro" id="IPR016032">
    <property type="entry name" value="Sig_transdc_resp-reg_C-effctor"/>
</dbReference>
<evidence type="ECO:0000313" key="4">
    <source>
        <dbReference type="EMBL" id="RNI30499.1"/>
    </source>
</evidence>
<keyword evidence="5" id="KW-1185">Reference proteome</keyword>
<dbReference type="PROSITE" id="PS50293">
    <property type="entry name" value="TPR_REGION"/>
    <property type="match status" value="1"/>
</dbReference>
<dbReference type="PANTHER" id="PTHR10098">
    <property type="entry name" value="RAPSYN-RELATED"/>
    <property type="match status" value="1"/>
</dbReference>
<evidence type="ECO:0000256" key="2">
    <source>
        <dbReference type="SAM" id="Coils"/>
    </source>
</evidence>
<dbReference type="RefSeq" id="WP_123125716.1">
    <property type="nucleotide sequence ID" value="NZ_RJJD01000002.1"/>
</dbReference>
<dbReference type="GO" id="GO:0006355">
    <property type="term" value="P:regulation of DNA-templated transcription"/>
    <property type="evidence" value="ECO:0007669"/>
    <property type="project" value="InterPro"/>
</dbReference>
<organism evidence="4 5">
    <name type="scientific">Rufibacter latericius</name>
    <dbReference type="NCBI Taxonomy" id="2487040"/>
    <lineage>
        <taxon>Bacteria</taxon>
        <taxon>Pseudomonadati</taxon>
        <taxon>Bacteroidota</taxon>
        <taxon>Cytophagia</taxon>
        <taxon>Cytophagales</taxon>
        <taxon>Hymenobacteraceae</taxon>
        <taxon>Rufibacter</taxon>
    </lineage>
</organism>
<keyword evidence="3" id="KW-0472">Membrane</keyword>
<feature type="coiled-coil region" evidence="2">
    <location>
        <begin position="305"/>
        <end position="384"/>
    </location>
</feature>
<dbReference type="GO" id="GO:0003677">
    <property type="term" value="F:DNA binding"/>
    <property type="evidence" value="ECO:0007669"/>
    <property type="project" value="InterPro"/>
</dbReference>
<dbReference type="Proteomes" id="UP000272117">
    <property type="component" value="Unassembled WGS sequence"/>
</dbReference>
<sequence length="490" mass="56980">MGQIFYHQGRYPQALDLHLQADKIFREQPFSVQLAHNLNQMGTLHYYNRQVEVALREHREALGILRKIEDKKGIAFTYGNIGHLFEKRQAHDSAFHYQRLALGLYKETQDSSGIAKIFENLGSIYEDLSRYDSAQHYFRKALSINQLLNDQLAQLEVLNNMGDVPRKTGAYREGLAYSWRAVRLAKELGELYQLSSGYRDLAKSHHALQQDDSAFLYMEENRKALLKIYSDENNKQAALLSTLYDLEKKDNEITKLENARQQNILLSIGAGVILILLLSLGAVALSRQKLKLRNEQTLRGQKEKMYQTQKELMETELKNKQLREQFLKTELETKGKELSSHTLHVIQKSQLLEQLRDKLQELVKEDKRDQKKQLKQLLMLIQQNFSQDKYWEDFRGIFEQVHESFFQNLKRRCPDLTAADLRLVALLKMNLTSTEISSLLNISLDSLRVSRYRLRKKLTLPQGENLVSFIQGLQEAPSKEKVLEESLDLP</sequence>
<dbReference type="InterPro" id="IPR019734">
    <property type="entry name" value="TPR_rpt"/>
</dbReference>
<dbReference type="EMBL" id="RJJD01000002">
    <property type="protein sequence ID" value="RNI30499.1"/>
    <property type="molecule type" value="Genomic_DNA"/>
</dbReference>
<dbReference type="SUPFAM" id="SSF48452">
    <property type="entry name" value="TPR-like"/>
    <property type="match status" value="1"/>
</dbReference>
<protein>
    <submittedName>
        <fullName evidence="4">Tetratricopeptide repeat protein</fullName>
    </submittedName>
</protein>
<proteinExistence type="predicted"/>
<keyword evidence="1" id="KW-0802">TPR repeat</keyword>
<feature type="repeat" description="TPR" evidence="1">
    <location>
        <begin position="115"/>
        <end position="148"/>
    </location>
</feature>